<dbReference type="InterPro" id="IPR038770">
    <property type="entry name" value="Na+/solute_symporter_sf"/>
</dbReference>
<accession>D3ER08</accession>
<sequence>MTALLSAILPIICIVIIGATAGKKLELHKTTLSKLIIYILFPALVTDSLYTTNMSNHSMLQILLGVFVIALVLYILVSLFSKYFEISTTIHKSLIATTLHPNNGNMGLPLIEFALGSSGLERAVIYMIGSSVLLFVIMPALLAGTNLKNSLQVILKLPLIWAMLLGITLRVLRIELPFNLYEVLNILGRSSIPIALIILGMELRSTTFKITNLELLSSSLRLIAAPVIALCVGKIIGLRGLDLQVLILQSAMPTAINTVVLSAEFGGEVNQVARTIILTTFLSFLTLPIILLIIN</sequence>
<name>D3ER08_ATETH</name>
<organism evidence="10">
    <name type="scientific">Atelocyanobacterium thalassa (isolate ALOHA)</name>
    <dbReference type="NCBI Taxonomy" id="1453429"/>
    <lineage>
        <taxon>Bacteria</taxon>
        <taxon>Bacillati</taxon>
        <taxon>Cyanobacteriota</taxon>
        <taxon>Cyanophyceae</taxon>
        <taxon>Oscillatoriophycideae</taxon>
        <taxon>Chroococcales</taxon>
        <taxon>Aphanothecaceae</taxon>
        <taxon>Candidatus Atelocyanobacterium</taxon>
        <taxon>Candidatus Atelocyanobacterium thalassae</taxon>
    </lineage>
</organism>
<dbReference type="RefSeq" id="WP_012954595.1">
    <property type="nucleotide sequence ID" value="NC_013771.1"/>
</dbReference>
<evidence type="ECO:0000256" key="2">
    <source>
        <dbReference type="ARBA" id="ARBA00010145"/>
    </source>
</evidence>
<evidence type="ECO:0000256" key="6">
    <source>
        <dbReference type="ARBA" id="ARBA00022989"/>
    </source>
</evidence>
<comment type="similarity">
    <text evidence="2">Belongs to the auxin efflux carrier (TC 2.A.69) family.</text>
</comment>
<evidence type="ECO:0000256" key="3">
    <source>
        <dbReference type="ARBA" id="ARBA00022448"/>
    </source>
</evidence>
<dbReference type="Gene3D" id="1.20.1530.20">
    <property type="match status" value="1"/>
</dbReference>
<evidence type="ECO:0000256" key="5">
    <source>
        <dbReference type="ARBA" id="ARBA00022692"/>
    </source>
</evidence>
<evidence type="ECO:0000313" key="10">
    <source>
        <dbReference type="Proteomes" id="UP000001405"/>
    </source>
</evidence>
<dbReference type="OrthoDB" id="527159at2"/>
<protein>
    <submittedName>
        <fullName evidence="9">Predicted permease</fullName>
    </submittedName>
</protein>
<evidence type="ECO:0000256" key="4">
    <source>
        <dbReference type="ARBA" id="ARBA00022475"/>
    </source>
</evidence>
<dbReference type="PATRIC" id="fig|713887.8.peg.1167"/>
<keyword evidence="5 8" id="KW-0812">Transmembrane</keyword>
<dbReference type="EMBL" id="CP001842">
    <property type="protein sequence ID" value="ADB95908.1"/>
    <property type="molecule type" value="Genomic_DNA"/>
</dbReference>
<comment type="subcellular location">
    <subcellularLocation>
        <location evidence="1">Cell membrane</location>
        <topology evidence="1">Multi-pass membrane protein</topology>
    </subcellularLocation>
</comment>
<dbReference type="STRING" id="1453429.UCYN_12410"/>
<evidence type="ECO:0000256" key="1">
    <source>
        <dbReference type="ARBA" id="ARBA00004651"/>
    </source>
</evidence>
<dbReference type="PANTHER" id="PTHR36838:SF1">
    <property type="entry name" value="SLR1864 PROTEIN"/>
    <property type="match status" value="1"/>
</dbReference>
<reference evidence="9 10" key="1">
    <citation type="journal article" date="2010" name="Nature">
        <title>Metabolic streamlining in an open-ocean nitrogen-fixing cyanobacterium.</title>
        <authorList>
            <person name="Tripp H.J."/>
            <person name="Bench S.R."/>
            <person name="Turk K.A."/>
            <person name="Foster R.A."/>
            <person name="Desany B.A."/>
            <person name="Niazi F."/>
            <person name="Affourtit J.P."/>
            <person name="Zehr J.P."/>
        </authorList>
    </citation>
    <scope>NUCLEOTIDE SEQUENCE [LARGE SCALE GENOMIC DNA]</scope>
    <source>
        <strain evidence="10">ALOHA</strain>
    </source>
</reference>
<dbReference type="Proteomes" id="UP000001405">
    <property type="component" value="Chromosome"/>
</dbReference>
<feature type="transmembrane region" description="Helical" evidence="8">
    <location>
        <begin position="32"/>
        <end position="50"/>
    </location>
</feature>
<keyword evidence="10" id="KW-1185">Reference proteome</keyword>
<evidence type="ECO:0000256" key="8">
    <source>
        <dbReference type="SAM" id="Phobius"/>
    </source>
</evidence>
<keyword evidence="6 8" id="KW-1133">Transmembrane helix</keyword>
<dbReference type="KEGG" id="cyu:UCYN_12410"/>
<proteinExistence type="inferred from homology"/>
<dbReference type="HOGENOM" id="CLU_056175_4_0_3"/>
<evidence type="ECO:0000313" key="9">
    <source>
        <dbReference type="EMBL" id="ADB95908.1"/>
    </source>
</evidence>
<feature type="transmembrane region" description="Helical" evidence="8">
    <location>
        <begin position="178"/>
        <end position="199"/>
    </location>
</feature>
<dbReference type="GO" id="GO:0055085">
    <property type="term" value="P:transmembrane transport"/>
    <property type="evidence" value="ECO:0007669"/>
    <property type="project" value="InterPro"/>
</dbReference>
<feature type="transmembrane region" description="Helical" evidence="8">
    <location>
        <begin position="243"/>
        <end position="263"/>
    </location>
</feature>
<keyword evidence="3" id="KW-0813">Transport</keyword>
<feature type="transmembrane region" description="Helical" evidence="8">
    <location>
        <begin position="275"/>
        <end position="294"/>
    </location>
</feature>
<dbReference type="Pfam" id="PF03547">
    <property type="entry name" value="Mem_trans"/>
    <property type="match status" value="2"/>
</dbReference>
<feature type="transmembrane region" description="Helical" evidence="8">
    <location>
        <begin position="62"/>
        <end position="84"/>
    </location>
</feature>
<feature type="transmembrane region" description="Helical" evidence="8">
    <location>
        <begin position="220"/>
        <end position="237"/>
    </location>
</feature>
<dbReference type="GO" id="GO:0005886">
    <property type="term" value="C:plasma membrane"/>
    <property type="evidence" value="ECO:0007669"/>
    <property type="project" value="UniProtKB-SubCell"/>
</dbReference>
<dbReference type="InterPro" id="IPR004776">
    <property type="entry name" value="Mem_transp_PIN-like"/>
</dbReference>
<keyword evidence="4" id="KW-1003">Cell membrane</keyword>
<dbReference type="PANTHER" id="PTHR36838">
    <property type="entry name" value="AUXIN EFFLUX CARRIER FAMILY PROTEIN"/>
    <property type="match status" value="1"/>
</dbReference>
<gene>
    <name evidence="9" type="ordered locus">UCYN_12410</name>
</gene>
<dbReference type="AlphaFoldDB" id="D3ER08"/>
<evidence type="ECO:0000256" key="7">
    <source>
        <dbReference type="ARBA" id="ARBA00023136"/>
    </source>
</evidence>
<keyword evidence="7 8" id="KW-0472">Membrane</keyword>
<feature type="transmembrane region" description="Helical" evidence="8">
    <location>
        <begin position="123"/>
        <end position="142"/>
    </location>
</feature>
<feature type="transmembrane region" description="Helical" evidence="8">
    <location>
        <begin position="154"/>
        <end position="172"/>
    </location>
</feature>